<protein>
    <submittedName>
        <fullName evidence="2">Uncharacterized protein</fullName>
    </submittedName>
</protein>
<evidence type="ECO:0000256" key="1">
    <source>
        <dbReference type="SAM" id="MobiDB-lite"/>
    </source>
</evidence>
<dbReference type="EMBL" id="JH159152">
    <property type="protein sequence ID" value="EGZ23020.1"/>
    <property type="molecule type" value="Genomic_DNA"/>
</dbReference>
<dbReference type="KEGG" id="psoj:PHYSODRAFT_295588"/>
<dbReference type="Proteomes" id="UP000002640">
    <property type="component" value="Unassembled WGS sequence"/>
</dbReference>
<dbReference type="GeneID" id="20641275"/>
<dbReference type="RefSeq" id="XP_009518308.1">
    <property type="nucleotide sequence ID" value="XM_009520013.1"/>
</dbReference>
<gene>
    <name evidence="2" type="ORF">PHYSODRAFT_295588</name>
</gene>
<sequence>MVSYRRQSNVCRRKRENAQDLGATQALDENAEGPTGGAATDEREPSASQSEDIDRAGFATAQALRSMVPERATSHLQVDAECDGAVTFQADSRAFDELGAADDDEAGNPFSSIPPLGQESPCCHFCLGPLLEPPHARQDTMERLQLMLLVLLFMRSTPLGDFSFHFSKMDSQIRRNWLSNLSQFEQLRQGEESSAHELLTHIRSSFSLAYFVSKRSHSDVGHSGREQAVLRSCANLLFDAFSSTRVQQILESASVTQVDERGQERTVPGSCEHFGHLIADLFDELTSLLDNRSDPRAAALSRDDINYGHSTIPHIVDDILSLVYAAPKYRSLRTTTSALLLRKNDALETAARRLFRACELQQAWNSSIQRLDRCSDSTPADHARDQPDVQQEKAVHNLPTPSNDKWTGRWFLEPTSISITPVSSQMGADYGSAMTLATGPSLLSVLGLIRIFASIDLALENLQLSVGSSIRGTGRKRAVFVLDGQAHPIKTLPNDVVAAAGVALFGDCWGLNEYQGRVSDDRSSMELLLTILPLQTSSQDWGKSDRVWSAQRVHLHVALEGERDGKESFSVFAHVTTVWEAPSPQHSWPPNVQSDLEVNLSWSPTLEVLAVFVGTA</sequence>
<feature type="region of interest" description="Disordered" evidence="1">
    <location>
        <begin position="375"/>
        <end position="399"/>
    </location>
</feature>
<feature type="compositionally biased region" description="Polar residues" evidence="1">
    <location>
        <begin position="1"/>
        <end position="10"/>
    </location>
</feature>
<dbReference type="AlphaFoldDB" id="G4YT98"/>
<feature type="region of interest" description="Disordered" evidence="1">
    <location>
        <begin position="1"/>
        <end position="54"/>
    </location>
</feature>
<keyword evidence="3" id="KW-1185">Reference proteome</keyword>
<evidence type="ECO:0000313" key="3">
    <source>
        <dbReference type="Proteomes" id="UP000002640"/>
    </source>
</evidence>
<organism evidence="2 3">
    <name type="scientific">Phytophthora sojae (strain P6497)</name>
    <name type="common">Soybean stem and root rot agent</name>
    <name type="synonym">Phytophthora megasperma f. sp. glycines</name>
    <dbReference type="NCBI Taxonomy" id="1094619"/>
    <lineage>
        <taxon>Eukaryota</taxon>
        <taxon>Sar</taxon>
        <taxon>Stramenopiles</taxon>
        <taxon>Oomycota</taxon>
        <taxon>Peronosporomycetes</taxon>
        <taxon>Peronosporales</taxon>
        <taxon>Peronosporaceae</taxon>
        <taxon>Phytophthora</taxon>
    </lineage>
</organism>
<feature type="compositionally biased region" description="Basic and acidic residues" evidence="1">
    <location>
        <begin position="375"/>
        <end position="395"/>
    </location>
</feature>
<accession>G4YT98</accession>
<name>G4YT98_PHYSP</name>
<reference evidence="2 3" key="1">
    <citation type="journal article" date="2006" name="Science">
        <title>Phytophthora genome sequences uncover evolutionary origins and mechanisms of pathogenesis.</title>
        <authorList>
            <person name="Tyler B.M."/>
            <person name="Tripathy S."/>
            <person name="Zhang X."/>
            <person name="Dehal P."/>
            <person name="Jiang R.H."/>
            <person name="Aerts A."/>
            <person name="Arredondo F.D."/>
            <person name="Baxter L."/>
            <person name="Bensasson D."/>
            <person name="Beynon J.L."/>
            <person name="Chapman J."/>
            <person name="Damasceno C.M."/>
            <person name="Dorrance A.E."/>
            <person name="Dou D."/>
            <person name="Dickerman A.W."/>
            <person name="Dubchak I.L."/>
            <person name="Garbelotto M."/>
            <person name="Gijzen M."/>
            <person name="Gordon S.G."/>
            <person name="Govers F."/>
            <person name="Grunwald N.J."/>
            <person name="Huang W."/>
            <person name="Ivors K.L."/>
            <person name="Jones R.W."/>
            <person name="Kamoun S."/>
            <person name="Krampis K."/>
            <person name="Lamour K.H."/>
            <person name="Lee M.K."/>
            <person name="McDonald W.H."/>
            <person name="Medina M."/>
            <person name="Meijer H.J."/>
            <person name="Nordberg E.K."/>
            <person name="Maclean D.J."/>
            <person name="Ospina-Giraldo M.D."/>
            <person name="Morris P.F."/>
            <person name="Phuntumart V."/>
            <person name="Putnam N.H."/>
            <person name="Rash S."/>
            <person name="Rose J.K."/>
            <person name="Sakihama Y."/>
            <person name="Salamov A.A."/>
            <person name="Savidor A."/>
            <person name="Scheuring C.F."/>
            <person name="Smith B.M."/>
            <person name="Sobral B.W."/>
            <person name="Terry A."/>
            <person name="Torto-Alalibo T.A."/>
            <person name="Win J."/>
            <person name="Xu Z."/>
            <person name="Zhang H."/>
            <person name="Grigoriev I.V."/>
            <person name="Rokhsar D.S."/>
            <person name="Boore J.L."/>
        </authorList>
    </citation>
    <scope>NUCLEOTIDE SEQUENCE [LARGE SCALE GENOMIC DNA]</scope>
    <source>
        <strain evidence="2 3">P6497</strain>
    </source>
</reference>
<evidence type="ECO:0000313" key="2">
    <source>
        <dbReference type="EMBL" id="EGZ23020.1"/>
    </source>
</evidence>
<dbReference type="InParanoid" id="G4YT98"/>
<proteinExistence type="predicted"/>